<feature type="active site" description="Proton donor" evidence="3">
    <location>
        <position position="248"/>
    </location>
</feature>
<dbReference type="Pfam" id="PF07555">
    <property type="entry name" value="NAGidase"/>
    <property type="match status" value="1"/>
</dbReference>
<dbReference type="OrthoDB" id="9760892at2"/>
<comment type="caution">
    <text evidence="5">The sequence shown here is derived from an EMBL/GenBank/DDBJ whole genome shotgun (WGS) entry which is preliminary data.</text>
</comment>
<feature type="domain" description="GH84" evidence="4">
    <location>
        <begin position="133"/>
        <end position="407"/>
    </location>
</feature>
<dbReference type="PROSITE" id="PS52009">
    <property type="entry name" value="GH84"/>
    <property type="match status" value="1"/>
</dbReference>
<dbReference type="Gene3D" id="3.30.379.10">
    <property type="entry name" value="Chitobiase/beta-hexosaminidase domain 2-like"/>
    <property type="match status" value="1"/>
</dbReference>
<dbReference type="GO" id="GO:0005975">
    <property type="term" value="P:carbohydrate metabolic process"/>
    <property type="evidence" value="ECO:0007669"/>
    <property type="project" value="UniProtKB-ARBA"/>
</dbReference>
<dbReference type="SUPFAM" id="SSF55545">
    <property type="entry name" value="beta-N-acetylhexosaminidase-like domain"/>
    <property type="match status" value="1"/>
</dbReference>
<dbReference type="InterPro" id="IPR017853">
    <property type="entry name" value="GH"/>
</dbReference>
<proteinExistence type="inferred from homology"/>
<reference evidence="5 6" key="1">
    <citation type="submission" date="2019-03" db="EMBL/GenBank/DDBJ databases">
        <authorList>
            <person name="Kim M.K.M."/>
        </authorList>
    </citation>
    <scope>NUCLEOTIDE SEQUENCE [LARGE SCALE GENOMIC DNA]</scope>
    <source>
        <strain evidence="5 6">18JY21-1</strain>
    </source>
</reference>
<dbReference type="GO" id="GO:1901135">
    <property type="term" value="P:carbohydrate derivative metabolic process"/>
    <property type="evidence" value="ECO:0007669"/>
    <property type="project" value="UniProtKB-ARBA"/>
</dbReference>
<evidence type="ECO:0000313" key="5">
    <source>
        <dbReference type="EMBL" id="TCZ78734.1"/>
    </source>
</evidence>
<dbReference type="AlphaFoldDB" id="A0A4R4EF98"/>
<dbReference type="EMBL" id="SKFG01000004">
    <property type="protein sequence ID" value="TCZ78734.1"/>
    <property type="molecule type" value="Genomic_DNA"/>
</dbReference>
<evidence type="ECO:0000313" key="6">
    <source>
        <dbReference type="Proteomes" id="UP000295418"/>
    </source>
</evidence>
<dbReference type="Gene3D" id="3.20.20.80">
    <property type="entry name" value="Glycosidases"/>
    <property type="match status" value="1"/>
</dbReference>
<evidence type="ECO:0000256" key="3">
    <source>
        <dbReference type="PROSITE-ProRule" id="PRU01353"/>
    </source>
</evidence>
<keyword evidence="1 3" id="KW-0378">Hydrolase</keyword>
<dbReference type="InterPro" id="IPR029018">
    <property type="entry name" value="Hex-like_dom2"/>
</dbReference>
<dbReference type="InterPro" id="IPR015882">
    <property type="entry name" value="HEX_bac_N"/>
</dbReference>
<keyword evidence="6" id="KW-1185">Reference proteome</keyword>
<accession>A0A4R4EF98</accession>
<dbReference type="InterPro" id="IPR051822">
    <property type="entry name" value="Glycosyl_Hydrolase_84"/>
</dbReference>
<evidence type="ECO:0000259" key="4">
    <source>
        <dbReference type="PROSITE" id="PS52009"/>
    </source>
</evidence>
<organism evidence="5 6">
    <name type="scientific">Paenibacillus albiflavus</name>
    <dbReference type="NCBI Taxonomy" id="2545760"/>
    <lineage>
        <taxon>Bacteria</taxon>
        <taxon>Bacillati</taxon>
        <taxon>Bacillota</taxon>
        <taxon>Bacilli</taxon>
        <taxon>Bacillales</taxon>
        <taxon>Paenibacillaceae</taxon>
        <taxon>Paenibacillus</taxon>
    </lineage>
</organism>
<protein>
    <submittedName>
        <fullName evidence="5">Hyaluronidase</fullName>
    </submittedName>
</protein>
<dbReference type="SUPFAM" id="SSF51445">
    <property type="entry name" value="(Trans)glycosidases"/>
    <property type="match status" value="1"/>
</dbReference>
<dbReference type="Proteomes" id="UP000295418">
    <property type="component" value="Unassembled WGS sequence"/>
</dbReference>
<evidence type="ECO:0000256" key="1">
    <source>
        <dbReference type="ARBA" id="ARBA00022801"/>
    </source>
</evidence>
<comment type="similarity">
    <text evidence="3">Belongs to the glycosyl hydrolase 84 family.</text>
</comment>
<keyword evidence="2 3" id="KW-0326">Glycosidase</keyword>
<dbReference type="GO" id="GO:0015929">
    <property type="term" value="F:hexosaminidase activity"/>
    <property type="evidence" value="ECO:0007669"/>
    <property type="project" value="UniProtKB-ARBA"/>
</dbReference>
<name>A0A4R4EF98_9BACL</name>
<gene>
    <name evidence="5" type="ORF">E0485_06535</name>
</gene>
<dbReference type="PANTHER" id="PTHR13170">
    <property type="entry name" value="O-GLCNACASE"/>
    <property type="match status" value="1"/>
</dbReference>
<dbReference type="RefSeq" id="WP_132417184.1">
    <property type="nucleotide sequence ID" value="NZ_SKFG01000004.1"/>
</dbReference>
<sequence length="559" mass="66330">MKDVHYYFRDMYHLGEYVQWEGSKLVCELSSRYAMNQEFEGIIDSPSIEIKSMYREFVEQDYNLGNVKMEFEYSSDLKNDGYILKIDQDKIVITARNKRGIQYAVDALGLLIEPVAGGIRLPKATIHDEPSFAIRGIIEGFYGVPWSFEDRMDSIHFMSRHRMNTYMYAPKDDKYHRELWREPYPAEEFDRIKQLKKHCDQHNVDFYYCISPGNDMKFTSTADFELIQQKLKAMMEIGVRNFAILMDDIDYVLKEENKNFLERPGAAHSYLVNEINRYLKQELHQYNLVMCPSEYWSYWDTEYKKDIREMMDPEVLVFWTGYFVFAPTIDQKHAKDNRAYYGHDFILWDNVPVNDADKDRIFMSPVRNRYSQLNQHGHIGFVSNPMNQWELSKISVVTLSHYMWNSERYLSEYSWQLAIEEFAPNHVESMTFFCQNNENRRLWFGQDERLEQAIKDRDKEVIDSHYKQWGLVLSDLATMKNEKFHAEAQPWLKRVAMDSQLWNAISECELESTPEKQRVVQEWVDKCTACSVRIGSDVAMRVASSWGYAKQQEISTKLI</sequence>
<dbReference type="Pfam" id="PF02838">
    <property type="entry name" value="Glyco_hydro_20b"/>
    <property type="match status" value="1"/>
</dbReference>
<evidence type="ECO:0000256" key="2">
    <source>
        <dbReference type="ARBA" id="ARBA00023295"/>
    </source>
</evidence>
<dbReference type="InterPro" id="IPR011496">
    <property type="entry name" value="O-GlcNAcase_cat"/>
</dbReference>
<dbReference type="PANTHER" id="PTHR13170:SF16">
    <property type="entry name" value="PROTEIN O-GLCNACASE"/>
    <property type="match status" value="1"/>
</dbReference>